<evidence type="ECO:0000256" key="4">
    <source>
        <dbReference type="ARBA" id="ARBA00023224"/>
    </source>
</evidence>
<dbReference type="GO" id="GO:0005834">
    <property type="term" value="C:heterotrimeric G-protein complex"/>
    <property type="evidence" value="ECO:0007669"/>
    <property type="project" value="TreeGrafter"/>
</dbReference>
<sequence>PYSDLKLRLGPFLALENRLMKQLSATDDDEATHLFPSPPPLAPATPNSVSTPTQKAKHAEVSINNRHNWKKAFNKFSLGAKGNGNDAEQDGWWNDPSDPCHILNAAHADVEWLWKDKPVQTELRRKRLRLEESSGFYLDSLDRVTDLRYIPSDDDVLRARLKTIGVVEHTFALETGKQKGADWRIFDVGGQRHAWIPYFTDVNALIFLAPISAFDQVLVEDPRVNRLEDSLLLWRAVVANKLLANVNIILFLNKCDLLQSKLEAGVHLNQYMTSYGDRPNDTESISKYFRSKFLALNQSYTPNPEREIYLHMTAVTDTRRTSSIITNVRDIILRDDLRDVKLL</sequence>
<evidence type="ECO:0000313" key="9">
    <source>
        <dbReference type="Proteomes" id="UP000054279"/>
    </source>
</evidence>
<dbReference type="GO" id="GO:0005737">
    <property type="term" value="C:cytoplasm"/>
    <property type="evidence" value="ECO:0007669"/>
    <property type="project" value="TreeGrafter"/>
</dbReference>
<feature type="region of interest" description="Disordered" evidence="7">
    <location>
        <begin position="30"/>
        <end position="52"/>
    </location>
</feature>
<evidence type="ECO:0000256" key="5">
    <source>
        <dbReference type="PIRSR" id="PIRSR601019-1"/>
    </source>
</evidence>
<keyword evidence="6" id="KW-0460">Magnesium</keyword>
<accession>A0A0C9U9Q2</accession>
<dbReference type="FunFam" id="3.40.50.300:FF:000692">
    <property type="entry name" value="Guanine nucleotide-binding protein subunit alpha"/>
    <property type="match status" value="1"/>
</dbReference>
<feature type="non-terminal residue" evidence="8">
    <location>
        <position position="1"/>
    </location>
</feature>
<dbReference type="GO" id="GO:0007188">
    <property type="term" value="P:adenylate cyclase-modulating G protein-coupled receptor signaling pathway"/>
    <property type="evidence" value="ECO:0007669"/>
    <property type="project" value="TreeGrafter"/>
</dbReference>
<dbReference type="GO" id="GO:0001664">
    <property type="term" value="F:G protein-coupled receptor binding"/>
    <property type="evidence" value="ECO:0007669"/>
    <property type="project" value="TreeGrafter"/>
</dbReference>
<dbReference type="GO" id="GO:0003924">
    <property type="term" value="F:GTPase activity"/>
    <property type="evidence" value="ECO:0007669"/>
    <property type="project" value="InterPro"/>
</dbReference>
<dbReference type="InterPro" id="IPR011025">
    <property type="entry name" value="GproteinA_insert"/>
</dbReference>
<evidence type="ECO:0000256" key="6">
    <source>
        <dbReference type="PIRSR" id="PIRSR601019-2"/>
    </source>
</evidence>
<keyword evidence="9" id="KW-1185">Reference proteome</keyword>
<evidence type="ECO:0008006" key="10">
    <source>
        <dbReference type="Google" id="ProtNLM"/>
    </source>
</evidence>
<dbReference type="SUPFAM" id="SSF52540">
    <property type="entry name" value="P-loop containing nucleoside triphosphate hydrolases"/>
    <property type="match status" value="1"/>
</dbReference>
<dbReference type="GO" id="GO:0005525">
    <property type="term" value="F:GTP binding"/>
    <property type="evidence" value="ECO:0007669"/>
    <property type="project" value="UniProtKB-KW"/>
</dbReference>
<evidence type="ECO:0000313" key="8">
    <source>
        <dbReference type="EMBL" id="KIJ25812.1"/>
    </source>
</evidence>
<evidence type="ECO:0000256" key="3">
    <source>
        <dbReference type="ARBA" id="ARBA00023134"/>
    </source>
</evidence>
<dbReference type="Gene3D" id="3.40.50.300">
    <property type="entry name" value="P-loop containing nucleotide triphosphate hydrolases"/>
    <property type="match status" value="1"/>
</dbReference>
<dbReference type="PANTHER" id="PTHR10218:SF360">
    <property type="entry name" value="GUANINE NUCLEOTIDE-BINDING PROTEIN SUBUNIT ALPHA HOMOLOG"/>
    <property type="match status" value="1"/>
</dbReference>
<evidence type="ECO:0000256" key="2">
    <source>
        <dbReference type="ARBA" id="ARBA00022741"/>
    </source>
</evidence>
<dbReference type="InterPro" id="IPR027417">
    <property type="entry name" value="P-loop_NTPase"/>
</dbReference>
<reference evidence="8 9" key="1">
    <citation type="submission" date="2014-06" db="EMBL/GenBank/DDBJ databases">
        <title>Evolutionary Origins and Diversification of the Mycorrhizal Mutualists.</title>
        <authorList>
            <consortium name="DOE Joint Genome Institute"/>
            <consortium name="Mycorrhizal Genomics Consortium"/>
            <person name="Kohler A."/>
            <person name="Kuo A."/>
            <person name="Nagy L.G."/>
            <person name="Floudas D."/>
            <person name="Copeland A."/>
            <person name="Barry K.W."/>
            <person name="Cichocki N."/>
            <person name="Veneault-Fourrey C."/>
            <person name="LaButti K."/>
            <person name="Lindquist E.A."/>
            <person name="Lipzen A."/>
            <person name="Lundell T."/>
            <person name="Morin E."/>
            <person name="Murat C."/>
            <person name="Riley R."/>
            <person name="Ohm R."/>
            <person name="Sun H."/>
            <person name="Tunlid A."/>
            <person name="Henrissat B."/>
            <person name="Grigoriev I.V."/>
            <person name="Hibbett D.S."/>
            <person name="Martin F."/>
        </authorList>
    </citation>
    <scope>NUCLEOTIDE SEQUENCE [LARGE SCALE GENOMIC DNA]</scope>
    <source>
        <strain evidence="8 9">SS14</strain>
    </source>
</reference>
<proteinExistence type="predicted"/>
<dbReference type="PRINTS" id="PR00318">
    <property type="entry name" value="GPROTEINA"/>
</dbReference>
<dbReference type="CDD" id="cd00066">
    <property type="entry name" value="G-alpha"/>
    <property type="match status" value="1"/>
</dbReference>
<evidence type="ECO:0000256" key="7">
    <source>
        <dbReference type="SAM" id="MobiDB-lite"/>
    </source>
</evidence>
<evidence type="ECO:0000256" key="1">
    <source>
        <dbReference type="ARBA" id="ARBA00022723"/>
    </source>
</evidence>
<organism evidence="8 9">
    <name type="scientific">Sphaerobolus stellatus (strain SS14)</name>
    <dbReference type="NCBI Taxonomy" id="990650"/>
    <lineage>
        <taxon>Eukaryota</taxon>
        <taxon>Fungi</taxon>
        <taxon>Dikarya</taxon>
        <taxon>Basidiomycota</taxon>
        <taxon>Agaricomycotina</taxon>
        <taxon>Agaricomycetes</taxon>
        <taxon>Phallomycetidae</taxon>
        <taxon>Geastrales</taxon>
        <taxon>Sphaerobolaceae</taxon>
        <taxon>Sphaerobolus</taxon>
    </lineage>
</organism>
<dbReference type="GO" id="GO:0031683">
    <property type="term" value="F:G-protein beta/gamma-subunit complex binding"/>
    <property type="evidence" value="ECO:0007669"/>
    <property type="project" value="InterPro"/>
</dbReference>
<gene>
    <name evidence="8" type="ORF">M422DRAFT_38462</name>
</gene>
<dbReference type="Pfam" id="PF00503">
    <property type="entry name" value="G-alpha"/>
    <property type="match status" value="1"/>
</dbReference>
<feature type="binding site" evidence="6">
    <location>
        <position position="163"/>
    </location>
    <ligand>
        <name>Mg(2+)</name>
        <dbReference type="ChEBI" id="CHEBI:18420"/>
    </ligand>
</feature>
<dbReference type="GO" id="GO:0046872">
    <property type="term" value="F:metal ion binding"/>
    <property type="evidence" value="ECO:0007669"/>
    <property type="project" value="UniProtKB-KW"/>
</dbReference>
<feature type="binding site" evidence="5">
    <location>
        <begin position="253"/>
        <end position="256"/>
    </location>
    <ligand>
        <name>GTP</name>
        <dbReference type="ChEBI" id="CHEBI:37565"/>
    </ligand>
</feature>
<name>A0A0C9U9Q2_SPHS4</name>
<dbReference type="AlphaFoldDB" id="A0A0C9U9Q2"/>
<keyword evidence="1 6" id="KW-0479">Metal-binding</keyword>
<dbReference type="PANTHER" id="PTHR10218">
    <property type="entry name" value="GTP-BINDING PROTEIN ALPHA SUBUNIT"/>
    <property type="match status" value="1"/>
</dbReference>
<dbReference type="SUPFAM" id="SSF47895">
    <property type="entry name" value="Transducin (alpha subunit), insertion domain"/>
    <property type="match status" value="1"/>
</dbReference>
<dbReference type="SMART" id="SM00275">
    <property type="entry name" value="G_alpha"/>
    <property type="match status" value="1"/>
</dbReference>
<keyword evidence="4" id="KW-0807">Transducer</keyword>
<keyword evidence="3 5" id="KW-0342">GTP-binding</keyword>
<feature type="binding site" evidence="5">
    <location>
        <begin position="157"/>
        <end position="163"/>
    </location>
    <ligand>
        <name>GTP</name>
        <dbReference type="ChEBI" id="CHEBI:37565"/>
    </ligand>
</feature>
<feature type="non-terminal residue" evidence="8">
    <location>
        <position position="343"/>
    </location>
</feature>
<dbReference type="EMBL" id="KN837397">
    <property type="protein sequence ID" value="KIJ25812.1"/>
    <property type="molecule type" value="Genomic_DNA"/>
</dbReference>
<dbReference type="OrthoDB" id="5817230at2759"/>
<dbReference type="PROSITE" id="PS51882">
    <property type="entry name" value="G_ALPHA"/>
    <property type="match status" value="1"/>
</dbReference>
<keyword evidence="2 5" id="KW-0547">Nucleotide-binding</keyword>
<dbReference type="InterPro" id="IPR001019">
    <property type="entry name" value="Gprotein_alpha_su"/>
</dbReference>
<feature type="binding site" evidence="5">
    <location>
        <begin position="187"/>
        <end position="191"/>
    </location>
    <ligand>
        <name>GTP</name>
        <dbReference type="ChEBI" id="CHEBI:37565"/>
    </ligand>
</feature>
<dbReference type="HOGENOM" id="CLU_014184_1_1_1"/>
<dbReference type="Proteomes" id="UP000054279">
    <property type="component" value="Unassembled WGS sequence"/>
</dbReference>
<protein>
    <recommendedName>
        <fullName evidence="10">G-alpha-domain-containing protein</fullName>
    </recommendedName>
</protein>